<dbReference type="InterPro" id="IPR002155">
    <property type="entry name" value="Thiolase"/>
</dbReference>
<dbReference type="GO" id="GO:0003985">
    <property type="term" value="F:acetyl-CoA C-acetyltransferase activity"/>
    <property type="evidence" value="ECO:0007669"/>
    <property type="project" value="UniProtKB-EC"/>
</dbReference>
<dbReference type="Gene3D" id="3.40.47.10">
    <property type="match status" value="1"/>
</dbReference>
<evidence type="ECO:0000313" key="7">
    <source>
        <dbReference type="EMBL" id="AFA40120.1"/>
    </source>
</evidence>
<dbReference type="eggNOG" id="arCOG01282">
    <property type="taxonomic scope" value="Archaea"/>
</dbReference>
<dbReference type="NCBIfam" id="TIGR01930">
    <property type="entry name" value="AcCoA-C-Actrans"/>
    <property type="match status" value="1"/>
</dbReference>
<dbReference type="InterPro" id="IPR020610">
    <property type="entry name" value="Thiolase_AS"/>
</dbReference>
<dbReference type="KEGG" id="pog:Pogu_2093"/>
<dbReference type="PIRSF" id="PIRSF000429">
    <property type="entry name" value="Ac-CoA_Ac_transf"/>
    <property type="match status" value="1"/>
</dbReference>
<dbReference type="InterPro" id="IPR016039">
    <property type="entry name" value="Thiolase-like"/>
</dbReference>
<dbReference type="Pfam" id="PF00108">
    <property type="entry name" value="Thiolase_N"/>
    <property type="match status" value="1"/>
</dbReference>
<protein>
    <submittedName>
        <fullName evidence="7">Acetyl-CoA acetyltransferase</fullName>
        <ecNumber evidence="7">2.3.1.9</ecNumber>
    </submittedName>
</protein>
<feature type="domain" description="Thiolase C-terminal" evidence="6">
    <location>
        <begin position="284"/>
        <end position="405"/>
    </location>
</feature>
<keyword evidence="2 7" id="KW-0808">Transferase</keyword>
<evidence type="ECO:0000256" key="3">
    <source>
        <dbReference type="ARBA" id="ARBA00023229"/>
    </source>
</evidence>
<dbReference type="PROSITE" id="PS00099">
    <property type="entry name" value="THIOLASE_3"/>
    <property type="match status" value="1"/>
</dbReference>
<evidence type="ECO:0000256" key="4">
    <source>
        <dbReference type="ARBA" id="ARBA00023315"/>
    </source>
</evidence>
<organism evidence="7 8">
    <name type="scientific">Pyrobaculum oguniense (strain DSM 13380 / JCM 10595 / TE7)</name>
    <dbReference type="NCBI Taxonomy" id="698757"/>
    <lineage>
        <taxon>Archaea</taxon>
        <taxon>Thermoproteota</taxon>
        <taxon>Thermoprotei</taxon>
        <taxon>Thermoproteales</taxon>
        <taxon>Thermoproteaceae</taxon>
        <taxon>Pyrobaculum</taxon>
    </lineage>
</organism>
<dbReference type="AlphaFoldDB" id="H6QCS4"/>
<sequence>MNTNYLATSNLPSVEVVIVGYARTPIGKFGGGLKDVKTAHLAAFAIRKALDRAGVEGKFVDEVIIGSTLQGGQGQSLARQAALYAGLPVTTSAYTVNRVCSSGMQAVIEAYREIALGDADIVVAGGAESMSTAPLAFAPEVRWGVKHLIGRGQQLLDLMVYDGLTDPVNGLLMGEEAEMVAKEWGLTRQELDLVAYESHMRAWRATENKWFLDLEPIDDVLGGVRVKLDRDEGIRPDTTVEKLAKLKPAFKPDGVLTAGNSSQLSDGAAVLVLASADKAKELGLKPVAKVLGYSWHMVEPWRFIEAPIYAVQKLFKKLGMDASQFDYFENNEAFAVNNVLFHKALQVPYDKLNAFGGAIALGHPLGASGARIITTLISVLKVKGGRRGIAALCHGTGGGTALAVELI</sequence>
<evidence type="ECO:0000259" key="6">
    <source>
        <dbReference type="Pfam" id="PF02803"/>
    </source>
</evidence>
<dbReference type="PANTHER" id="PTHR18919:SF107">
    <property type="entry name" value="ACETYL-COA ACETYLTRANSFERASE, CYTOSOLIC"/>
    <property type="match status" value="1"/>
</dbReference>
<feature type="domain" description="Thiolase N-terminal" evidence="5">
    <location>
        <begin position="16"/>
        <end position="276"/>
    </location>
</feature>
<dbReference type="InterPro" id="IPR020616">
    <property type="entry name" value="Thiolase_N"/>
</dbReference>
<dbReference type="InterPro" id="IPR020617">
    <property type="entry name" value="Thiolase_C"/>
</dbReference>
<dbReference type="GO" id="GO:0008299">
    <property type="term" value="P:isoprenoid biosynthetic process"/>
    <property type="evidence" value="ECO:0007669"/>
    <property type="project" value="UniProtKB-KW"/>
</dbReference>
<dbReference type="Pfam" id="PF02803">
    <property type="entry name" value="Thiolase_C"/>
    <property type="match status" value="1"/>
</dbReference>
<evidence type="ECO:0000256" key="2">
    <source>
        <dbReference type="ARBA" id="ARBA00022679"/>
    </source>
</evidence>
<dbReference type="CDD" id="cd00751">
    <property type="entry name" value="thiolase"/>
    <property type="match status" value="1"/>
</dbReference>
<name>H6QCS4_PYROT</name>
<dbReference type="Proteomes" id="UP000009062">
    <property type="component" value="Chromosome"/>
</dbReference>
<dbReference type="InterPro" id="IPR020613">
    <property type="entry name" value="Thiolase_CS"/>
</dbReference>
<keyword evidence="3" id="KW-0414">Isoprene biosynthesis</keyword>
<dbReference type="InterPro" id="IPR020615">
    <property type="entry name" value="Thiolase_acyl_enz_int_AS"/>
</dbReference>
<comment type="similarity">
    <text evidence="1">Belongs to the thiolase-like superfamily. Thiolase family.</text>
</comment>
<dbReference type="PANTHER" id="PTHR18919">
    <property type="entry name" value="ACETYL-COA C-ACYLTRANSFERASE"/>
    <property type="match status" value="1"/>
</dbReference>
<dbReference type="EMBL" id="CP003316">
    <property type="protein sequence ID" value="AFA40120.1"/>
    <property type="molecule type" value="Genomic_DNA"/>
</dbReference>
<evidence type="ECO:0000313" key="8">
    <source>
        <dbReference type="Proteomes" id="UP000009062"/>
    </source>
</evidence>
<keyword evidence="8" id="KW-1185">Reference proteome</keyword>
<evidence type="ECO:0000256" key="1">
    <source>
        <dbReference type="ARBA" id="ARBA00010982"/>
    </source>
</evidence>
<accession>H6QCS4</accession>
<reference evidence="7 8" key="1">
    <citation type="journal article" date="2012" name="Stand. Genomic Sci.">
        <title>Complete genome sequence of Pyrobaculum oguniense.</title>
        <authorList>
            <person name="Bernick D.L."/>
            <person name="Karplus K."/>
            <person name="Lui L.M."/>
            <person name="Coker J.K."/>
            <person name="Murphy J.N."/>
            <person name="Chan P.P."/>
            <person name="Cozen A.E."/>
            <person name="Lowe T.M."/>
        </authorList>
    </citation>
    <scope>NUCLEOTIDE SEQUENCE [LARGE SCALE GENOMIC DNA]</scope>
    <source>
        <strain evidence="7 8">TE7</strain>
    </source>
</reference>
<dbReference type="EC" id="2.3.1.9" evidence="7"/>
<keyword evidence="4 7" id="KW-0012">Acyltransferase</keyword>
<proteinExistence type="inferred from homology"/>
<dbReference type="SUPFAM" id="SSF53901">
    <property type="entry name" value="Thiolase-like"/>
    <property type="match status" value="2"/>
</dbReference>
<evidence type="ECO:0000259" key="5">
    <source>
        <dbReference type="Pfam" id="PF00108"/>
    </source>
</evidence>
<dbReference type="PROSITE" id="PS00098">
    <property type="entry name" value="THIOLASE_1"/>
    <property type="match status" value="1"/>
</dbReference>
<dbReference type="HOGENOM" id="CLU_031026_0_0_2"/>
<gene>
    <name evidence="7" type="ordered locus">Pogu_2093</name>
</gene>
<dbReference type="PROSITE" id="PS00737">
    <property type="entry name" value="THIOLASE_2"/>
    <property type="match status" value="1"/>
</dbReference>
<dbReference type="STRING" id="698757.Pogu_2093"/>